<proteinExistence type="predicted"/>
<feature type="transmembrane region" description="Helical" evidence="2">
    <location>
        <begin position="12"/>
        <end position="31"/>
    </location>
</feature>
<feature type="compositionally biased region" description="Polar residues" evidence="1">
    <location>
        <begin position="55"/>
        <end position="72"/>
    </location>
</feature>
<feature type="region of interest" description="Disordered" evidence="1">
    <location>
        <begin position="55"/>
        <end position="93"/>
    </location>
</feature>
<accession>A0ABM8NEB1</accession>
<evidence type="ECO:0000256" key="1">
    <source>
        <dbReference type="SAM" id="MobiDB-lite"/>
    </source>
</evidence>
<reference evidence="3 4" key="1">
    <citation type="submission" date="2020-10" db="EMBL/GenBank/DDBJ databases">
        <authorList>
            <person name="Peeters C."/>
        </authorList>
    </citation>
    <scope>NUCLEOTIDE SEQUENCE [LARGE SCALE GENOMIC DNA]</scope>
    <source>
        <strain evidence="3 4">LMG 27952</strain>
    </source>
</reference>
<gene>
    <name evidence="3" type="ORF">LMG27952_01201</name>
</gene>
<dbReference type="EMBL" id="CAJHCQ010000002">
    <property type="protein sequence ID" value="CAD6519802.1"/>
    <property type="molecule type" value="Genomic_DNA"/>
</dbReference>
<evidence type="ECO:0000313" key="3">
    <source>
        <dbReference type="EMBL" id="CAD6519802.1"/>
    </source>
</evidence>
<keyword evidence="2" id="KW-0812">Transmembrane</keyword>
<keyword evidence="2" id="KW-1133">Transmembrane helix</keyword>
<dbReference type="Proteomes" id="UP000656319">
    <property type="component" value="Unassembled WGS sequence"/>
</dbReference>
<organism evidence="3 4">
    <name type="scientific">Paraburkholderia hiiakae</name>
    <dbReference type="NCBI Taxonomy" id="1081782"/>
    <lineage>
        <taxon>Bacteria</taxon>
        <taxon>Pseudomonadati</taxon>
        <taxon>Pseudomonadota</taxon>
        <taxon>Betaproteobacteria</taxon>
        <taxon>Burkholderiales</taxon>
        <taxon>Burkholderiaceae</taxon>
        <taxon>Paraburkholderia</taxon>
    </lineage>
</organism>
<keyword evidence="4" id="KW-1185">Reference proteome</keyword>
<comment type="caution">
    <text evidence="3">The sequence shown here is derived from an EMBL/GenBank/DDBJ whole genome shotgun (WGS) entry which is preliminary data.</text>
</comment>
<protein>
    <submittedName>
        <fullName evidence="3">Uncharacterized protein</fullName>
    </submittedName>
</protein>
<evidence type="ECO:0000256" key="2">
    <source>
        <dbReference type="SAM" id="Phobius"/>
    </source>
</evidence>
<keyword evidence="2" id="KW-0472">Membrane</keyword>
<evidence type="ECO:0000313" key="4">
    <source>
        <dbReference type="Proteomes" id="UP000656319"/>
    </source>
</evidence>
<sequence>MADVLKRLWVFVLRIVVMATFPVSTWLVAALQRKIRDDALVARLQAERESCQRLRQLSQQATRSRTFSSSLSGKRDPPFAANILDSRIDSKPA</sequence>
<name>A0ABM8NEB1_9BURK</name>